<reference evidence="2" key="1">
    <citation type="submission" date="2021-03" db="EMBL/GenBank/DDBJ databases">
        <title>Draft genome sequence of rust myrtle Austropuccinia psidii MF-1, a brazilian biotype.</title>
        <authorList>
            <person name="Quecine M.C."/>
            <person name="Pachon D.M.R."/>
            <person name="Bonatelli M.L."/>
            <person name="Correr F.H."/>
            <person name="Franceschini L.M."/>
            <person name="Leite T.F."/>
            <person name="Margarido G.R.A."/>
            <person name="Almeida C.A."/>
            <person name="Ferrarezi J.A."/>
            <person name="Labate C.A."/>
        </authorList>
    </citation>
    <scope>NUCLEOTIDE SEQUENCE</scope>
    <source>
        <strain evidence="2">MF-1</strain>
    </source>
</reference>
<dbReference type="AlphaFoldDB" id="A0A9Q3JYB9"/>
<evidence type="ECO:0000313" key="3">
    <source>
        <dbReference type="Proteomes" id="UP000765509"/>
    </source>
</evidence>
<dbReference type="PROSITE" id="PS50013">
    <property type="entry name" value="CHROMO_2"/>
    <property type="match status" value="1"/>
</dbReference>
<name>A0A9Q3JYB9_9BASI</name>
<protein>
    <recommendedName>
        <fullName evidence="1">Chromo domain-containing protein</fullName>
    </recommendedName>
</protein>
<proteinExistence type="predicted"/>
<dbReference type="OrthoDB" id="2273864at2759"/>
<dbReference type="Proteomes" id="UP000765509">
    <property type="component" value="Unassembled WGS sequence"/>
</dbReference>
<sequence length="114" mass="13425">MESVHLVFHVFLLEPVKQSSIPNPQQFPPPLIVEEQEEWEVAQVLDSKLKRGILWHLVEWKGFNEDPERETGEPESKLTNSQDLVKYFHNFYPDNPCPNTSRVWFMVLGGYWSL</sequence>
<feature type="domain" description="Chromo" evidence="1">
    <location>
        <begin position="39"/>
        <end position="90"/>
    </location>
</feature>
<evidence type="ECO:0000259" key="1">
    <source>
        <dbReference type="PROSITE" id="PS50013"/>
    </source>
</evidence>
<organism evidence="2 3">
    <name type="scientific">Austropuccinia psidii MF-1</name>
    <dbReference type="NCBI Taxonomy" id="1389203"/>
    <lineage>
        <taxon>Eukaryota</taxon>
        <taxon>Fungi</taxon>
        <taxon>Dikarya</taxon>
        <taxon>Basidiomycota</taxon>
        <taxon>Pucciniomycotina</taxon>
        <taxon>Pucciniomycetes</taxon>
        <taxon>Pucciniales</taxon>
        <taxon>Sphaerophragmiaceae</taxon>
        <taxon>Austropuccinia</taxon>
    </lineage>
</organism>
<dbReference type="EMBL" id="AVOT02087086">
    <property type="protein sequence ID" value="MBW0570882.1"/>
    <property type="molecule type" value="Genomic_DNA"/>
</dbReference>
<accession>A0A9Q3JYB9</accession>
<dbReference type="InterPro" id="IPR016197">
    <property type="entry name" value="Chromo-like_dom_sf"/>
</dbReference>
<dbReference type="CDD" id="cd00024">
    <property type="entry name" value="CD_CSD"/>
    <property type="match status" value="1"/>
</dbReference>
<gene>
    <name evidence="2" type="ORF">O181_110597</name>
</gene>
<dbReference type="Gene3D" id="2.40.50.40">
    <property type="match status" value="1"/>
</dbReference>
<dbReference type="GO" id="GO:0006338">
    <property type="term" value="P:chromatin remodeling"/>
    <property type="evidence" value="ECO:0007669"/>
    <property type="project" value="UniProtKB-ARBA"/>
</dbReference>
<evidence type="ECO:0000313" key="2">
    <source>
        <dbReference type="EMBL" id="MBW0570882.1"/>
    </source>
</evidence>
<dbReference type="InterPro" id="IPR000953">
    <property type="entry name" value="Chromo/chromo_shadow_dom"/>
</dbReference>
<dbReference type="SUPFAM" id="SSF54160">
    <property type="entry name" value="Chromo domain-like"/>
    <property type="match status" value="1"/>
</dbReference>
<keyword evidence="3" id="KW-1185">Reference proteome</keyword>
<comment type="caution">
    <text evidence="2">The sequence shown here is derived from an EMBL/GenBank/DDBJ whole genome shotgun (WGS) entry which is preliminary data.</text>
</comment>